<feature type="signal peptide" evidence="1">
    <location>
        <begin position="1"/>
        <end position="28"/>
    </location>
</feature>
<gene>
    <name evidence="2" type="ORF">ACGRVM_06140</name>
</gene>
<evidence type="ECO:0008006" key="4">
    <source>
        <dbReference type="Google" id="ProtNLM"/>
    </source>
</evidence>
<accession>A0ABW7I5L0</accession>
<dbReference type="Proteomes" id="UP001607157">
    <property type="component" value="Unassembled WGS sequence"/>
</dbReference>
<dbReference type="EMBL" id="JBIHMM010000001">
    <property type="protein sequence ID" value="MFH0253462.1"/>
    <property type="molecule type" value="Genomic_DNA"/>
</dbReference>
<keyword evidence="3" id="KW-1185">Reference proteome</keyword>
<reference evidence="2 3" key="1">
    <citation type="submission" date="2024-10" db="EMBL/GenBank/DDBJ databases">
        <authorList>
            <person name="Yang X.-N."/>
        </authorList>
    </citation>
    <scope>NUCLEOTIDE SEQUENCE [LARGE SCALE GENOMIC DNA]</scope>
    <source>
        <strain evidence="2 3">CAU 1059</strain>
    </source>
</reference>
<comment type="caution">
    <text evidence="2">The sequence shown here is derived from an EMBL/GenBank/DDBJ whole genome shotgun (WGS) entry which is preliminary data.</text>
</comment>
<keyword evidence="1" id="KW-0732">Signal</keyword>
<sequence length="148" mass="15049">MKQLLSGGIGACLALASATMIAAAPAQAEEEIGAHLVIELNAAADQAEGCKLSFLALNGHATDIAGAVFETVLFDAEGQVDRLTLLDFADLPAARPRVRQFVISGMACDDIGQVLFNGASICEAGDLGAGACTEGLELTSRTGIEVTG</sequence>
<proteinExistence type="predicted"/>
<protein>
    <recommendedName>
        <fullName evidence="4">Tat pathway signal sequence domain protein</fullName>
    </recommendedName>
</protein>
<evidence type="ECO:0000313" key="2">
    <source>
        <dbReference type="EMBL" id="MFH0253462.1"/>
    </source>
</evidence>
<organism evidence="2 3">
    <name type="scientific">Roseovarius aquimarinus</name>
    <dbReference type="NCBI Taxonomy" id="1229156"/>
    <lineage>
        <taxon>Bacteria</taxon>
        <taxon>Pseudomonadati</taxon>
        <taxon>Pseudomonadota</taxon>
        <taxon>Alphaproteobacteria</taxon>
        <taxon>Rhodobacterales</taxon>
        <taxon>Roseobacteraceae</taxon>
        <taxon>Roseovarius</taxon>
    </lineage>
</organism>
<evidence type="ECO:0000313" key="3">
    <source>
        <dbReference type="Proteomes" id="UP001607157"/>
    </source>
</evidence>
<feature type="chain" id="PRO_5045616639" description="Tat pathway signal sequence domain protein" evidence="1">
    <location>
        <begin position="29"/>
        <end position="148"/>
    </location>
</feature>
<evidence type="ECO:0000256" key="1">
    <source>
        <dbReference type="SAM" id="SignalP"/>
    </source>
</evidence>
<name>A0ABW7I5L0_9RHOB</name>
<dbReference type="RefSeq" id="WP_377167514.1">
    <property type="nucleotide sequence ID" value="NZ_JBHTJC010000001.1"/>
</dbReference>